<evidence type="ECO:0000313" key="5">
    <source>
        <dbReference type="Proteomes" id="UP000886878"/>
    </source>
</evidence>
<dbReference type="EMBL" id="DXGK01000029">
    <property type="protein sequence ID" value="HIW70059.1"/>
    <property type="molecule type" value="Genomic_DNA"/>
</dbReference>
<comment type="caution">
    <text evidence="4">The sequence shown here is derived from an EMBL/GenBank/DDBJ whole genome shotgun (WGS) entry which is preliminary data.</text>
</comment>
<accession>A0A9D1QNV3</accession>
<feature type="compositionally biased region" description="Polar residues" evidence="1">
    <location>
        <begin position="647"/>
        <end position="657"/>
    </location>
</feature>
<dbReference type="InterPro" id="IPR041495">
    <property type="entry name" value="Mub_B2"/>
</dbReference>
<dbReference type="Pfam" id="PF17966">
    <property type="entry name" value="Muc_B2"/>
    <property type="match status" value="1"/>
</dbReference>
<dbReference type="InterPro" id="IPR041558">
    <property type="entry name" value="MucBP_2"/>
</dbReference>
<feature type="domain" description="Mucin binding" evidence="2">
    <location>
        <begin position="1164"/>
        <end position="1212"/>
    </location>
</feature>
<dbReference type="Pfam" id="PF17965">
    <property type="entry name" value="MucBP_2"/>
    <property type="match status" value="2"/>
</dbReference>
<feature type="region of interest" description="Disordered" evidence="1">
    <location>
        <begin position="1177"/>
        <end position="1196"/>
    </location>
</feature>
<sequence length="1212" mass="131006">MDPTNSTLNLTFSASNYQKGDQYTITIPKGDFWSNVNPSEPAVVAAPVPGANVNVARQADGSYVITDKFTSNGAGAGLAQAITIAMQPVDHFTEFGNIAKTIIVRKNGHDDTSLTIYENIDPRIITSKVTRESPSQQAYARIRVHQKVFYGLDVTNSYLGTSEDQSLSNQQFGTFKLTLNVPAHFLADTAMMKSYLTSQGLACQSITQSAAGAPIVFTGISITTPLKTVEIIGQYEQAAPAVDTPVNAEASQLTFTFNDGHQQVVTIPAWSDILLGNEQSVLEGQIFEGQVDNEYPKGDSVNGIQPNTVPLRSQGRLNSFTVTNMTDRYIANATYTANFSAGYSLNQVTLTTSNQAVGASSLPTLTVTYADGTTATVNGNGGVYQLTGKQVKSIQWSGALASGANYILTVNGQPASDCTINQKLTASISATYYGTTTQLNQNAQILVGEATGTYDFDIMDNQVNHYRTVADPNQMANDNGKTWDGSFTLENSAEHAYPLKNPRIYLVVPSTVNPQSLLSPYNLDPQGSMFGALEWPAKAKLYQAGGKYVIEFDGQGTTKTFSMTDSLSLNYQLKVGMPSSSDSGEWFISADNLDDTADDSATADEMKLLKGAVSGHTFKVPTNPVIIQNMTKQQSGELAQGNEDNGPYQQHGTSNDKQSADMTYVRYVMADKDSRIPQMTNVVAVTNLPQSSTSSFSFQLKPNGVTVLNRANQQPFAGATILYSTQLGNSNNVKTDLASYKPANEVTYWSQIKLVAVKVPKLTNAAFEIVFAGTDPTLPTDAQKVGVLTGQTWCDEIPVPMYNGLDAASKDTTSSVKIKGQSTIHILYRYKDKDGVSHLINPANYVADGVNEADTEVTLKDNQYHLSSTDLGNQADSCLTELTTKVPAAQLGIDDTYSLTNKNAPQATQNSSHGSYDGQPNRQLSVNDVKNGALAQYYMDGDSLIYDISSYNDNQSATVKFVDDDNTHNTSLPAVASTTGASGGKIIFDGLQEVVNNLLNQHYEINKVTGQYLTKAGGQLGSETTLANGSADWNTVFWTFDSIFDARTRNSQQFTIHLGHHKTTTTTTKTFTEVVHYRYNDGQTASPDQTATPLTFTRTVTHDDVTNTDSPATWDAERKTFAPVVSPTIANYKADQPRISGVSVKPTDQKTTIEKTVIYSPDIQTATVKYIDDTDNKTLTTKDLSGNSDADSGYSTTSTIDGYKNHGYVLVS</sequence>
<feature type="domain" description="Mucin binding" evidence="2">
    <location>
        <begin position="955"/>
        <end position="1060"/>
    </location>
</feature>
<feature type="non-terminal residue" evidence="4">
    <location>
        <position position="1212"/>
    </location>
</feature>
<evidence type="ECO:0000313" key="4">
    <source>
        <dbReference type="EMBL" id="HIW70059.1"/>
    </source>
</evidence>
<evidence type="ECO:0000259" key="2">
    <source>
        <dbReference type="Pfam" id="PF17965"/>
    </source>
</evidence>
<dbReference type="Proteomes" id="UP000886878">
    <property type="component" value="Unassembled WGS sequence"/>
</dbReference>
<reference evidence="4" key="1">
    <citation type="journal article" date="2021" name="PeerJ">
        <title>Extensive microbial diversity within the chicken gut microbiome revealed by metagenomics and culture.</title>
        <authorList>
            <person name="Gilroy R."/>
            <person name="Ravi A."/>
            <person name="Getino M."/>
            <person name="Pursley I."/>
            <person name="Horton D.L."/>
            <person name="Alikhan N.F."/>
            <person name="Baker D."/>
            <person name="Gharbi K."/>
            <person name="Hall N."/>
            <person name="Watson M."/>
            <person name="Adriaenssens E.M."/>
            <person name="Foster-Nyarko E."/>
            <person name="Jarju S."/>
            <person name="Secka A."/>
            <person name="Antonio M."/>
            <person name="Oren A."/>
            <person name="Chaudhuri R.R."/>
            <person name="La Ragione R."/>
            <person name="Hildebrand F."/>
            <person name="Pallen M.J."/>
        </authorList>
    </citation>
    <scope>NUCLEOTIDE SEQUENCE</scope>
    <source>
        <strain evidence="4">ChiHejej3B27-2180</strain>
    </source>
</reference>
<dbReference type="Gene3D" id="2.60.40.4300">
    <property type="match status" value="1"/>
</dbReference>
<protein>
    <submittedName>
        <fullName evidence="4">Uncharacterized protein</fullName>
    </submittedName>
</protein>
<evidence type="ECO:0000259" key="3">
    <source>
        <dbReference type="Pfam" id="PF17966"/>
    </source>
</evidence>
<dbReference type="Gene3D" id="3.10.20.470">
    <property type="match status" value="2"/>
</dbReference>
<feature type="region of interest" description="Disordered" evidence="1">
    <location>
        <begin position="900"/>
        <end position="924"/>
    </location>
</feature>
<proteinExistence type="predicted"/>
<feature type="compositionally biased region" description="Polar residues" evidence="1">
    <location>
        <begin position="1185"/>
        <end position="1196"/>
    </location>
</feature>
<dbReference type="AlphaFoldDB" id="A0A9D1QNV3"/>
<feature type="domain" description="Mub B2-like" evidence="3">
    <location>
        <begin position="1063"/>
        <end position="1162"/>
    </location>
</feature>
<evidence type="ECO:0000256" key="1">
    <source>
        <dbReference type="SAM" id="MobiDB-lite"/>
    </source>
</evidence>
<feature type="region of interest" description="Disordered" evidence="1">
    <location>
        <begin position="634"/>
        <end position="657"/>
    </location>
</feature>
<gene>
    <name evidence="4" type="ORF">H9876_01570</name>
</gene>
<name>A0A9D1QNV3_9LACO</name>
<reference evidence="4" key="2">
    <citation type="submission" date="2021-04" db="EMBL/GenBank/DDBJ databases">
        <authorList>
            <person name="Gilroy R."/>
        </authorList>
    </citation>
    <scope>NUCLEOTIDE SEQUENCE</scope>
    <source>
        <strain evidence="4">ChiHejej3B27-2180</strain>
    </source>
</reference>
<organism evidence="4 5">
    <name type="scientific">Candidatus Limosilactobacillus merdipullorum</name>
    <dbReference type="NCBI Taxonomy" id="2838653"/>
    <lineage>
        <taxon>Bacteria</taxon>
        <taxon>Bacillati</taxon>
        <taxon>Bacillota</taxon>
        <taxon>Bacilli</taxon>
        <taxon>Lactobacillales</taxon>
        <taxon>Lactobacillaceae</taxon>
        <taxon>Limosilactobacillus</taxon>
    </lineage>
</organism>